<dbReference type="PANTHER" id="PTHR34071">
    <property type="entry name" value="5-NITROIMIDAZOLE ANTIBIOTICS RESISTANCE PROTEIN, NIMA-FAMILY-RELATED PROTEIN-RELATED"/>
    <property type="match status" value="1"/>
</dbReference>
<dbReference type="AlphaFoldDB" id="A0A381WHX5"/>
<dbReference type="Gene3D" id="2.30.110.10">
    <property type="entry name" value="Electron Transport, Fmn-binding Protein, Chain A"/>
    <property type="match status" value="1"/>
</dbReference>
<dbReference type="InterPro" id="IPR012349">
    <property type="entry name" value="Split_barrel_FMN-bd"/>
</dbReference>
<reference evidence="1" key="1">
    <citation type="submission" date="2018-05" db="EMBL/GenBank/DDBJ databases">
        <authorList>
            <person name="Lanie J.A."/>
            <person name="Ng W.-L."/>
            <person name="Kazmierczak K.M."/>
            <person name="Andrzejewski T.M."/>
            <person name="Davidsen T.M."/>
            <person name="Wayne K.J."/>
            <person name="Tettelin H."/>
            <person name="Glass J.I."/>
            <person name="Rusch D."/>
            <person name="Podicherti R."/>
            <person name="Tsui H.-C.T."/>
            <person name="Winkler M.E."/>
        </authorList>
    </citation>
    <scope>NUCLEOTIDE SEQUENCE</scope>
</reference>
<organism evidence="1">
    <name type="scientific">marine metagenome</name>
    <dbReference type="NCBI Taxonomy" id="408172"/>
    <lineage>
        <taxon>unclassified sequences</taxon>
        <taxon>metagenomes</taxon>
        <taxon>ecological metagenomes</taxon>
    </lineage>
</organism>
<dbReference type="PANTHER" id="PTHR34071:SF2">
    <property type="entry name" value="FLAVIN-NUCLEOTIDE-BINDING PROTEIN"/>
    <property type="match status" value="1"/>
</dbReference>
<dbReference type="EMBL" id="UINC01011816">
    <property type="protein sequence ID" value="SVA51901.1"/>
    <property type="molecule type" value="Genomic_DNA"/>
</dbReference>
<evidence type="ECO:0008006" key="2">
    <source>
        <dbReference type="Google" id="ProtNLM"/>
    </source>
</evidence>
<sequence length="201" mass="23675">MADEKIQIMAYDPNKKSINQSRLKNYEMSDDWIIQFLSEIKVGHIGTRDKNQPFIIPSSFWYSPDRHEIYFHSNVYGRMRFNAENNPEACFECYKSGRLLPSNMALEASFQYECVIAFGKIRIIKKTDEKNNILNGLLKKYFGEMESGKDYRPITNDELKQTSVYGMKIDSWSGKRNWNNKAEQAEGGEWPDLDPKWFDFY</sequence>
<name>A0A381WHX5_9ZZZZ</name>
<gene>
    <name evidence="1" type="ORF">METZ01_LOCUS104755</name>
</gene>
<evidence type="ECO:0000313" key="1">
    <source>
        <dbReference type="EMBL" id="SVA51901.1"/>
    </source>
</evidence>
<protein>
    <recommendedName>
        <fullName evidence="2">NimA</fullName>
    </recommendedName>
</protein>
<dbReference type="InterPro" id="IPR024747">
    <property type="entry name" value="Pyridox_Oxase-rel"/>
</dbReference>
<proteinExistence type="predicted"/>
<dbReference type="SUPFAM" id="SSF50475">
    <property type="entry name" value="FMN-binding split barrel"/>
    <property type="match status" value="1"/>
</dbReference>
<dbReference type="Pfam" id="PF12900">
    <property type="entry name" value="Pyridox_ox_2"/>
    <property type="match status" value="1"/>
</dbReference>
<accession>A0A381WHX5</accession>